<dbReference type="eggNOG" id="ENOG502QSQ8">
    <property type="taxonomic scope" value="Eukaryota"/>
</dbReference>
<keyword evidence="3" id="KW-1185">Reference proteome</keyword>
<feature type="compositionally biased region" description="Low complexity" evidence="1">
    <location>
        <begin position="82"/>
        <end position="94"/>
    </location>
</feature>
<dbReference type="EMBL" id="AGNL01050184">
    <property type="protein sequence ID" value="EJK44094.1"/>
    <property type="molecule type" value="Genomic_DNA"/>
</dbReference>
<proteinExistence type="predicted"/>
<sequence length="130" mass="13437">GEVATTACRRPPGGEGVASGSAGAVAVRATRRAVAGGVAETRRGEALGRTNASQLRGRQRTAATATTSGRLRRTIDVVAHYTGPRGARPTTGGTVVDKKAESRKKNDGPDAKKRPILLLEAPAETGRPER</sequence>
<protein>
    <submittedName>
        <fullName evidence="2">Uncharacterized protein</fullName>
    </submittedName>
</protein>
<feature type="region of interest" description="Disordered" evidence="1">
    <location>
        <begin position="81"/>
        <end position="130"/>
    </location>
</feature>
<comment type="caution">
    <text evidence="2">The sequence shown here is derived from an EMBL/GenBank/DDBJ whole genome shotgun (WGS) entry which is preliminary data.</text>
</comment>
<evidence type="ECO:0000256" key="1">
    <source>
        <dbReference type="SAM" id="MobiDB-lite"/>
    </source>
</evidence>
<dbReference type="AlphaFoldDB" id="K0R095"/>
<evidence type="ECO:0000313" key="2">
    <source>
        <dbReference type="EMBL" id="EJK44094.1"/>
    </source>
</evidence>
<feature type="region of interest" description="Disordered" evidence="1">
    <location>
        <begin position="1"/>
        <end position="20"/>
    </location>
</feature>
<feature type="region of interest" description="Disordered" evidence="1">
    <location>
        <begin position="48"/>
        <end position="68"/>
    </location>
</feature>
<name>K0R095_THAOC</name>
<evidence type="ECO:0000313" key="3">
    <source>
        <dbReference type="Proteomes" id="UP000266841"/>
    </source>
</evidence>
<organism evidence="2 3">
    <name type="scientific">Thalassiosira oceanica</name>
    <name type="common">Marine diatom</name>
    <dbReference type="NCBI Taxonomy" id="159749"/>
    <lineage>
        <taxon>Eukaryota</taxon>
        <taxon>Sar</taxon>
        <taxon>Stramenopiles</taxon>
        <taxon>Ochrophyta</taxon>
        <taxon>Bacillariophyta</taxon>
        <taxon>Coscinodiscophyceae</taxon>
        <taxon>Thalassiosirophycidae</taxon>
        <taxon>Thalassiosirales</taxon>
        <taxon>Thalassiosiraceae</taxon>
        <taxon>Thalassiosira</taxon>
    </lineage>
</organism>
<accession>K0R095</accession>
<dbReference type="Proteomes" id="UP000266841">
    <property type="component" value="Unassembled WGS sequence"/>
</dbReference>
<gene>
    <name evidence="2" type="ORF">THAOC_37397</name>
</gene>
<feature type="compositionally biased region" description="Low complexity" evidence="1">
    <location>
        <begin position="54"/>
        <end position="68"/>
    </location>
</feature>
<feature type="non-terminal residue" evidence="2">
    <location>
        <position position="1"/>
    </location>
</feature>
<reference evidence="2 3" key="1">
    <citation type="journal article" date="2012" name="Genome Biol.">
        <title>Genome and low-iron response of an oceanic diatom adapted to chronic iron limitation.</title>
        <authorList>
            <person name="Lommer M."/>
            <person name="Specht M."/>
            <person name="Roy A.S."/>
            <person name="Kraemer L."/>
            <person name="Andreson R."/>
            <person name="Gutowska M.A."/>
            <person name="Wolf J."/>
            <person name="Bergner S.V."/>
            <person name="Schilhabel M.B."/>
            <person name="Klostermeier U.C."/>
            <person name="Beiko R.G."/>
            <person name="Rosenstiel P."/>
            <person name="Hippler M."/>
            <person name="Laroche J."/>
        </authorList>
    </citation>
    <scope>NUCLEOTIDE SEQUENCE [LARGE SCALE GENOMIC DNA]</scope>
    <source>
        <strain evidence="2 3">CCMP1005</strain>
    </source>
</reference>
<feature type="compositionally biased region" description="Basic and acidic residues" evidence="1">
    <location>
        <begin position="96"/>
        <end position="113"/>
    </location>
</feature>